<evidence type="ECO:0000259" key="3">
    <source>
        <dbReference type="Pfam" id="PF25767"/>
    </source>
</evidence>
<dbReference type="Gene3D" id="1.25.10.10">
    <property type="entry name" value="Leucine-rich Repeat Variant"/>
    <property type="match status" value="1"/>
</dbReference>
<dbReference type="GO" id="GO:0048487">
    <property type="term" value="F:beta-tubulin binding"/>
    <property type="evidence" value="ECO:0007669"/>
    <property type="project" value="InterPro"/>
</dbReference>
<dbReference type="GO" id="GO:0007023">
    <property type="term" value="P:post-chaperonin tubulin folding pathway"/>
    <property type="evidence" value="ECO:0007669"/>
    <property type="project" value="InterPro"/>
</dbReference>
<keyword evidence="1" id="KW-0143">Chaperone</keyword>
<dbReference type="InterPro" id="IPR011989">
    <property type="entry name" value="ARM-like"/>
</dbReference>
<dbReference type="PANTHER" id="PTHR12658">
    <property type="entry name" value="BETA-TUBULIN COFACTOR D"/>
    <property type="match status" value="1"/>
</dbReference>
<keyword evidence="5" id="KW-1185">Reference proteome</keyword>
<dbReference type="InterPro" id="IPR033162">
    <property type="entry name" value="TBCD"/>
</dbReference>
<evidence type="ECO:0000259" key="2">
    <source>
        <dbReference type="Pfam" id="PF12612"/>
    </source>
</evidence>
<sequence>MGPRVVPLVTRILDICKDYLSSSGPMRRMSGLLLARLLTRPDMTKAFSSFMEWAHKMLLSVTDDFIDQFRSIGIVEALASIFKIGNRRALSTQNLCHVLHLYFNLMQSISSSLGANLSSSTAGEVYSSGSIEQANIDQIDTCSLEEDMDVPEIVEEIIDLLLTGLRDSGDGSWHGGCLALAELARRGLLLPSSFPDALHYDVNCRRAASAAFQENVGRQGTFPHGIDIVNTTDYFALASRSNSYLNVAVSVAQYKEYLYPFADELLCNKITHWEKSLRELAAQALSLLVQYDMDYFGGHALEKLVPYTLSSRLVYSPWIHFSCWRGCFKCAAVDALKHFIPTYLVSSGEKTANDVISKYVALLDDPNVAARRGAALALGILPYKILDFEMDACHEALDDYAVDNRGDVGSWVREAAMDALERCSLILCRRDIVLLRPAPASGHESERSEREVNASSTAYRLFDSGIAQDLVSGIAKQAVEKIDKMREIAIKTLQKILYHQEHLIPFIPHRELLEEIIPKGMDLEWAVPTVSYPRLVKLLQHYQKCDRVITPTLKVMQLHFLRFLYIFLVFFFNIQQGYSEFYRGLVDSVGSELKGSKDFTKLCAGLSILGYISSQSDGTCTKAFSQLLTFLGHRYPKIRKAAADQVYLVLLQNDGLIPPDNMDKAQELLAETCWEGDIEEARRHRSEINDMAGFRVSTSLKSEKETRRTVDARSTVSTDENKSYSSLVDFSGY</sequence>
<proteinExistence type="predicted"/>
<accession>A0A835CDX7</accession>
<dbReference type="GO" id="GO:0005096">
    <property type="term" value="F:GTPase activator activity"/>
    <property type="evidence" value="ECO:0007669"/>
    <property type="project" value="InterPro"/>
</dbReference>
<dbReference type="GO" id="GO:0007021">
    <property type="term" value="P:tubulin complex assembly"/>
    <property type="evidence" value="ECO:0007669"/>
    <property type="project" value="InterPro"/>
</dbReference>
<protein>
    <recommendedName>
        <fullName evidence="6">Tubulin-specific chaperone D</fullName>
    </recommendedName>
</protein>
<evidence type="ECO:0008006" key="6">
    <source>
        <dbReference type="Google" id="ProtNLM"/>
    </source>
</evidence>
<dbReference type="EMBL" id="JACEFO010001671">
    <property type="protein sequence ID" value="KAF8722631.1"/>
    <property type="molecule type" value="Genomic_DNA"/>
</dbReference>
<dbReference type="PANTHER" id="PTHR12658:SF0">
    <property type="entry name" value="TUBULIN-SPECIFIC CHAPERONE D"/>
    <property type="match status" value="1"/>
</dbReference>
<dbReference type="Proteomes" id="UP000636709">
    <property type="component" value="Unassembled WGS sequence"/>
</dbReference>
<name>A0A835CDX7_9POAL</name>
<dbReference type="SUPFAM" id="SSF48371">
    <property type="entry name" value="ARM repeat"/>
    <property type="match status" value="1"/>
</dbReference>
<dbReference type="AlphaFoldDB" id="A0A835CDX7"/>
<feature type="domain" description="Tubulin-folding cofactor D ARM repeats" evidence="3">
    <location>
        <begin position="201"/>
        <end position="226"/>
    </location>
</feature>
<feature type="domain" description="Tubulin-folding cofactor D ARM repeats" evidence="3">
    <location>
        <begin position="168"/>
        <end position="198"/>
    </location>
</feature>
<evidence type="ECO:0000313" key="5">
    <source>
        <dbReference type="Proteomes" id="UP000636709"/>
    </source>
</evidence>
<evidence type="ECO:0000256" key="1">
    <source>
        <dbReference type="ARBA" id="ARBA00023186"/>
    </source>
</evidence>
<organism evidence="4 5">
    <name type="scientific">Digitaria exilis</name>
    <dbReference type="NCBI Taxonomy" id="1010633"/>
    <lineage>
        <taxon>Eukaryota</taxon>
        <taxon>Viridiplantae</taxon>
        <taxon>Streptophyta</taxon>
        <taxon>Embryophyta</taxon>
        <taxon>Tracheophyta</taxon>
        <taxon>Spermatophyta</taxon>
        <taxon>Magnoliopsida</taxon>
        <taxon>Liliopsida</taxon>
        <taxon>Poales</taxon>
        <taxon>Poaceae</taxon>
        <taxon>PACMAD clade</taxon>
        <taxon>Panicoideae</taxon>
        <taxon>Panicodae</taxon>
        <taxon>Paniceae</taxon>
        <taxon>Anthephorinae</taxon>
        <taxon>Digitaria</taxon>
    </lineage>
</organism>
<comment type="caution">
    <text evidence="4">The sequence shown here is derived from an EMBL/GenBank/DDBJ whole genome shotgun (WGS) entry which is preliminary data.</text>
</comment>
<dbReference type="InterPro" id="IPR016024">
    <property type="entry name" value="ARM-type_fold"/>
</dbReference>
<gene>
    <name evidence="4" type="ORF">HU200_022467</name>
</gene>
<dbReference type="Pfam" id="PF25767">
    <property type="entry name" value="ARM_TBCD_2nd"/>
    <property type="match status" value="2"/>
</dbReference>
<dbReference type="OrthoDB" id="10253476at2759"/>
<reference evidence="4" key="1">
    <citation type="submission" date="2020-07" db="EMBL/GenBank/DDBJ databases">
        <title>Genome sequence and genetic diversity analysis of an under-domesticated orphan crop, white fonio (Digitaria exilis).</title>
        <authorList>
            <person name="Bennetzen J.L."/>
            <person name="Chen S."/>
            <person name="Ma X."/>
            <person name="Wang X."/>
            <person name="Yssel A.E.J."/>
            <person name="Chaluvadi S.R."/>
            <person name="Johnson M."/>
            <person name="Gangashetty P."/>
            <person name="Hamidou F."/>
            <person name="Sanogo M.D."/>
            <person name="Zwaenepoel A."/>
            <person name="Wallace J."/>
            <person name="Van De Peer Y."/>
            <person name="Van Deynze A."/>
        </authorList>
    </citation>
    <scope>NUCLEOTIDE SEQUENCE</scope>
    <source>
        <tissue evidence="4">Leaves</tissue>
    </source>
</reference>
<dbReference type="GO" id="GO:0000226">
    <property type="term" value="P:microtubule cytoskeleton organization"/>
    <property type="evidence" value="ECO:0007669"/>
    <property type="project" value="TreeGrafter"/>
</dbReference>
<dbReference type="Pfam" id="PF23579">
    <property type="entry name" value="ARM_TBCD"/>
    <property type="match status" value="1"/>
</dbReference>
<dbReference type="InterPro" id="IPR058033">
    <property type="entry name" value="ARM_TBCD_2nd"/>
</dbReference>
<evidence type="ECO:0000313" key="4">
    <source>
        <dbReference type="EMBL" id="KAF8722631.1"/>
    </source>
</evidence>
<feature type="domain" description="Tubulin-folding cofactor D C-terminal" evidence="2">
    <location>
        <begin position="468"/>
        <end position="541"/>
    </location>
</feature>
<dbReference type="InterPro" id="IPR022577">
    <property type="entry name" value="TBCD_C"/>
</dbReference>
<dbReference type="Pfam" id="PF12612">
    <property type="entry name" value="TFCD_C"/>
    <property type="match status" value="1"/>
</dbReference>